<proteinExistence type="predicted"/>
<name>A0A514A1J1_9CAUD</name>
<keyword evidence="2" id="KW-1185">Reference proteome</keyword>
<reference evidence="1 2" key="1">
    <citation type="submission" date="2019-04" db="EMBL/GenBank/DDBJ databases">
        <title>Novel bacteriophages capable of disrupting biofilms from clinical strains of Aeromonas hydrophila with intrinsic antibiotic resistance.</title>
        <authorList>
            <person name="Kabwe M."/>
            <person name="Brown T.L."/>
            <person name="Speirs L."/>
            <person name="Ku H."/>
            <person name="Leach M."/>
            <person name="Chan H.T."/>
            <person name="Petrovski S."/>
            <person name="Lock P."/>
            <person name="Tucci J."/>
        </authorList>
    </citation>
    <scope>NUCLEOTIDE SEQUENCE [LARGE SCALE GENOMIC DNA]</scope>
</reference>
<accession>A0A514A1J1</accession>
<evidence type="ECO:0000313" key="1">
    <source>
        <dbReference type="EMBL" id="QDH47158.1"/>
    </source>
</evidence>
<dbReference type="EMBL" id="MK838116">
    <property type="protein sequence ID" value="QDH47158.1"/>
    <property type="molecule type" value="Genomic_DNA"/>
</dbReference>
<organism evidence="1 2">
    <name type="scientific">Aeromonas phage LAh10</name>
    <dbReference type="NCBI Taxonomy" id="2591025"/>
    <lineage>
        <taxon>Viruses</taxon>
        <taxon>Duplodnaviria</taxon>
        <taxon>Heunggongvirae</taxon>
        <taxon>Uroviricota</taxon>
        <taxon>Caudoviricetes</taxon>
        <taxon>Chimalliviridae</taxon>
        <taxon>Ludhianavirus</taxon>
        <taxon>Ludhianavirus LAh10</taxon>
    </lineage>
</organism>
<dbReference type="Proteomes" id="UP000318420">
    <property type="component" value="Segment"/>
</dbReference>
<protein>
    <submittedName>
        <fullName evidence="1">Uncharacterized protein</fullName>
    </submittedName>
</protein>
<gene>
    <name evidence="1" type="ORF">LAh10_6</name>
</gene>
<sequence>MGKYIPPVTEQRDSAVVLQGEKEKNMDTSVGVPTEVRPTTPVEIYKDKIDEFVGFLKHENNAGQPEIRAKYQVGVITMFDLILGMDYNEMEEVIDHLVITIGKHPHVFTNSNTLAPLYAVENRKLLVAASIQRYKWFMTFFIGLSNNIRQRAQYVEGYDITRFISMFPVKARENLHNYIYR</sequence>
<evidence type="ECO:0000313" key="2">
    <source>
        <dbReference type="Proteomes" id="UP000318420"/>
    </source>
</evidence>